<evidence type="ECO:0000256" key="2">
    <source>
        <dbReference type="ARBA" id="ARBA00007193"/>
    </source>
</evidence>
<dbReference type="Pfam" id="PF00858">
    <property type="entry name" value="ASC"/>
    <property type="match status" value="1"/>
</dbReference>
<dbReference type="GO" id="GO:0005886">
    <property type="term" value="C:plasma membrane"/>
    <property type="evidence" value="ECO:0007669"/>
    <property type="project" value="TreeGrafter"/>
</dbReference>
<dbReference type="GO" id="GO:0015280">
    <property type="term" value="F:ligand-gated sodium channel activity"/>
    <property type="evidence" value="ECO:0007669"/>
    <property type="project" value="TreeGrafter"/>
</dbReference>
<comment type="similarity">
    <text evidence="2 12">Belongs to the amiloride-sensitive sodium channel (TC 1.A.6) family.</text>
</comment>
<evidence type="ECO:0000313" key="13">
    <source>
        <dbReference type="EMBL" id="KAG8198524.1"/>
    </source>
</evidence>
<comment type="caution">
    <text evidence="13">The sequence shown here is derived from an EMBL/GenBank/DDBJ whole genome shotgun (WGS) entry which is preliminary data.</text>
</comment>
<proteinExistence type="inferred from homology"/>
<dbReference type="EMBL" id="JAFNEN010000039">
    <property type="protein sequence ID" value="KAG8198524.1"/>
    <property type="molecule type" value="Genomic_DNA"/>
</dbReference>
<keyword evidence="14" id="KW-1185">Reference proteome</keyword>
<dbReference type="PANTHER" id="PTHR11690">
    <property type="entry name" value="AMILORIDE-SENSITIVE SODIUM CHANNEL-RELATED"/>
    <property type="match status" value="1"/>
</dbReference>
<evidence type="ECO:0000313" key="14">
    <source>
        <dbReference type="Proteomes" id="UP000827092"/>
    </source>
</evidence>
<dbReference type="InterPro" id="IPR001873">
    <property type="entry name" value="ENaC"/>
</dbReference>
<evidence type="ECO:0008006" key="15">
    <source>
        <dbReference type="Google" id="ProtNLM"/>
    </source>
</evidence>
<comment type="subcellular location">
    <subcellularLocation>
        <location evidence="1">Membrane</location>
        <topology evidence="1">Multi-pass membrane protein</topology>
    </subcellularLocation>
</comment>
<evidence type="ECO:0000256" key="6">
    <source>
        <dbReference type="ARBA" id="ARBA00022989"/>
    </source>
</evidence>
<keyword evidence="9" id="KW-0472">Membrane</keyword>
<accession>A0AAV6VPH1</accession>
<keyword evidence="11 12" id="KW-0407">Ion channel</keyword>
<dbReference type="Gene3D" id="1.10.287.770">
    <property type="entry name" value="YojJ-like"/>
    <property type="match status" value="1"/>
</dbReference>
<keyword evidence="6" id="KW-1133">Transmembrane helix</keyword>
<evidence type="ECO:0000256" key="5">
    <source>
        <dbReference type="ARBA" id="ARBA00022692"/>
    </source>
</evidence>
<gene>
    <name evidence="13" type="ORF">JTE90_017389</name>
</gene>
<dbReference type="Proteomes" id="UP000827092">
    <property type="component" value="Unassembled WGS sequence"/>
</dbReference>
<evidence type="ECO:0000256" key="10">
    <source>
        <dbReference type="ARBA" id="ARBA00023201"/>
    </source>
</evidence>
<name>A0AAV6VPH1_9ARAC</name>
<organism evidence="13 14">
    <name type="scientific">Oedothorax gibbosus</name>
    <dbReference type="NCBI Taxonomy" id="931172"/>
    <lineage>
        <taxon>Eukaryota</taxon>
        <taxon>Metazoa</taxon>
        <taxon>Ecdysozoa</taxon>
        <taxon>Arthropoda</taxon>
        <taxon>Chelicerata</taxon>
        <taxon>Arachnida</taxon>
        <taxon>Araneae</taxon>
        <taxon>Araneomorphae</taxon>
        <taxon>Entelegynae</taxon>
        <taxon>Araneoidea</taxon>
        <taxon>Linyphiidae</taxon>
        <taxon>Erigoninae</taxon>
        <taxon>Oedothorax</taxon>
    </lineage>
</organism>
<reference evidence="13 14" key="1">
    <citation type="journal article" date="2022" name="Nat. Ecol. Evol.">
        <title>A masculinizing supergene underlies an exaggerated male reproductive morph in a spider.</title>
        <authorList>
            <person name="Hendrickx F."/>
            <person name="De Corte Z."/>
            <person name="Sonet G."/>
            <person name="Van Belleghem S.M."/>
            <person name="Kostlbacher S."/>
            <person name="Vangestel C."/>
        </authorList>
    </citation>
    <scope>NUCLEOTIDE SEQUENCE [LARGE SCALE GENOMIC DNA]</scope>
    <source>
        <strain evidence="13">W744_W776</strain>
    </source>
</reference>
<sequence length="365" mass="41664">MRRTAVCTLNPNNCSWIKSDFCNTYPKYCIKNEEPMKAVHHKEKVGQAYRRSFAYLNAVGQRQKDLVREGNCYFETDRVSHCTNVVSEPAVDRRGYPNTCFTFESLWGQPDAQPRSIPVTGRMYVHLNLRPEEYLSHRDPVKAYVLVHDPRALDNPIREGIVLVPGKAYNIYVSQKVTKRLPAPYRTNCTDYLKLWRENGGRGPLTGKSCAEKCKMERMLQSVGCVPQSVSYPNNNNTICDDIKIVPTLEILEGCSRECADACSETTYHLRVEVDVDLTLECAANDTNCKQNKMDLCFLFNRFEVTTFVHEQKFERVSVFSYIGGYMGLWLGVSLVALFDLAETLVNLLVIYPLSQSSKKKTRAM</sequence>
<dbReference type="PANTHER" id="PTHR11690:SF248">
    <property type="entry name" value="PICKPOCKET 17, ISOFORM A"/>
    <property type="match status" value="1"/>
</dbReference>
<evidence type="ECO:0000256" key="11">
    <source>
        <dbReference type="ARBA" id="ARBA00023303"/>
    </source>
</evidence>
<keyword evidence="3 12" id="KW-0813">Transport</keyword>
<keyword evidence="4 12" id="KW-0894">Sodium channel</keyword>
<evidence type="ECO:0000256" key="8">
    <source>
        <dbReference type="ARBA" id="ARBA00023065"/>
    </source>
</evidence>
<keyword evidence="7" id="KW-0915">Sodium</keyword>
<protein>
    <recommendedName>
        <fullName evidence="15">Amiloride-sensitive sodium channel</fullName>
    </recommendedName>
</protein>
<keyword evidence="8 12" id="KW-0406">Ion transport</keyword>
<evidence type="ECO:0000256" key="9">
    <source>
        <dbReference type="ARBA" id="ARBA00023136"/>
    </source>
</evidence>
<evidence type="ECO:0000256" key="4">
    <source>
        <dbReference type="ARBA" id="ARBA00022461"/>
    </source>
</evidence>
<evidence type="ECO:0000256" key="1">
    <source>
        <dbReference type="ARBA" id="ARBA00004141"/>
    </source>
</evidence>
<evidence type="ECO:0000256" key="7">
    <source>
        <dbReference type="ARBA" id="ARBA00023053"/>
    </source>
</evidence>
<dbReference type="AlphaFoldDB" id="A0AAV6VPH1"/>
<evidence type="ECO:0000256" key="3">
    <source>
        <dbReference type="ARBA" id="ARBA00022448"/>
    </source>
</evidence>
<keyword evidence="10 12" id="KW-0739">Sodium transport</keyword>
<dbReference type="Gene3D" id="2.60.470.10">
    <property type="entry name" value="Acid-sensing ion channels like domains"/>
    <property type="match status" value="1"/>
</dbReference>
<evidence type="ECO:0000256" key="12">
    <source>
        <dbReference type="RuleBase" id="RU000679"/>
    </source>
</evidence>
<keyword evidence="5 12" id="KW-0812">Transmembrane</keyword>